<evidence type="ECO:0000256" key="4">
    <source>
        <dbReference type="ARBA" id="ARBA00011825"/>
    </source>
</evidence>
<feature type="region of interest" description="Disordered" evidence="8">
    <location>
        <begin position="1"/>
        <end position="162"/>
    </location>
</feature>
<gene>
    <name evidence="10" type="ORF">CAAN4_A02850</name>
</gene>
<dbReference type="PANTHER" id="PTHR31077">
    <property type="entry name" value="U4/U6.U5 SMALL NUCLEAR RIBONUCLEOPROTEIN 27 KDA PROTEIN"/>
    <property type="match status" value="1"/>
</dbReference>
<feature type="domain" description="U4/U6.U5 small nuclear ribonucleoprotein 27kDa protein" evidence="9">
    <location>
        <begin position="105"/>
        <end position="158"/>
    </location>
</feature>
<dbReference type="InterPro" id="IPR013957">
    <property type="entry name" value="SNRNP27"/>
</dbReference>
<name>A0ABP0E5G7_9ASCO</name>
<evidence type="ECO:0000313" key="11">
    <source>
        <dbReference type="Proteomes" id="UP001497600"/>
    </source>
</evidence>
<evidence type="ECO:0000256" key="2">
    <source>
        <dbReference type="ARBA" id="ARBA00004123"/>
    </source>
</evidence>
<keyword evidence="7" id="KW-0539">Nucleus</keyword>
<comment type="subunit">
    <text evidence="4">Part of a tri-snRNP complex.</text>
</comment>
<evidence type="ECO:0000256" key="1">
    <source>
        <dbReference type="ARBA" id="ARBA00003632"/>
    </source>
</evidence>
<evidence type="ECO:0000256" key="5">
    <source>
        <dbReference type="ARBA" id="ARBA00022664"/>
    </source>
</evidence>
<reference evidence="10 11" key="1">
    <citation type="submission" date="2024-01" db="EMBL/GenBank/DDBJ databases">
        <authorList>
            <consortium name="Genoscope - CEA"/>
            <person name="William W."/>
        </authorList>
    </citation>
    <scope>NUCLEOTIDE SEQUENCE [LARGE SCALE GENOMIC DNA]</scope>
    <source>
        <strain evidence="10 11">29B2s-10</strain>
    </source>
</reference>
<keyword evidence="6" id="KW-0508">mRNA splicing</keyword>
<dbReference type="EMBL" id="OZ004253">
    <property type="protein sequence ID" value="CAK7892426.1"/>
    <property type="molecule type" value="Genomic_DNA"/>
</dbReference>
<comment type="function">
    <text evidence="1">May play a role in mRNA splicing.</text>
</comment>
<feature type="compositionally biased region" description="Basic and acidic residues" evidence="8">
    <location>
        <begin position="73"/>
        <end position="83"/>
    </location>
</feature>
<keyword evidence="11" id="KW-1185">Reference proteome</keyword>
<evidence type="ECO:0000256" key="7">
    <source>
        <dbReference type="ARBA" id="ARBA00023242"/>
    </source>
</evidence>
<evidence type="ECO:0000256" key="8">
    <source>
        <dbReference type="SAM" id="MobiDB-lite"/>
    </source>
</evidence>
<keyword evidence="5" id="KW-0507">mRNA processing</keyword>
<dbReference type="Proteomes" id="UP001497600">
    <property type="component" value="Chromosome A"/>
</dbReference>
<evidence type="ECO:0000313" key="10">
    <source>
        <dbReference type="EMBL" id="CAK7892426.1"/>
    </source>
</evidence>
<evidence type="ECO:0000259" key="9">
    <source>
        <dbReference type="Pfam" id="PF08648"/>
    </source>
</evidence>
<feature type="compositionally biased region" description="Low complexity" evidence="8">
    <location>
        <begin position="84"/>
        <end position="97"/>
    </location>
</feature>
<protein>
    <recommendedName>
        <fullName evidence="9">U4/U6.U5 small nuclear ribonucleoprotein 27kDa protein domain-containing protein</fullName>
    </recommendedName>
</protein>
<evidence type="ECO:0000256" key="3">
    <source>
        <dbReference type="ARBA" id="ARBA00008218"/>
    </source>
</evidence>
<dbReference type="Pfam" id="PF08648">
    <property type="entry name" value="SNRNP27"/>
    <property type="match status" value="1"/>
</dbReference>
<comment type="similarity">
    <text evidence="3">Belongs to the SNUT3 family.</text>
</comment>
<feature type="compositionally biased region" description="Polar residues" evidence="8">
    <location>
        <begin position="54"/>
        <end position="72"/>
    </location>
</feature>
<organism evidence="10 11">
    <name type="scientific">[Candida] anglica</name>
    <dbReference type="NCBI Taxonomy" id="148631"/>
    <lineage>
        <taxon>Eukaryota</taxon>
        <taxon>Fungi</taxon>
        <taxon>Dikarya</taxon>
        <taxon>Ascomycota</taxon>
        <taxon>Saccharomycotina</taxon>
        <taxon>Pichiomycetes</taxon>
        <taxon>Debaryomycetaceae</taxon>
        <taxon>Kurtzmaniella</taxon>
    </lineage>
</organism>
<dbReference type="PANTHER" id="PTHR31077:SF1">
    <property type="entry name" value="U4_U6.U5 SMALL NUCLEAR RIBONUCLEOPROTEIN 27 KDA PROTEIN"/>
    <property type="match status" value="1"/>
</dbReference>
<sequence>MSSRSISRSRSRSPFKKQSVEESIYRERSQERSNEKYHKSELYRKEKPTIQDVPLSNSSFNNRINSPQFQQEQNERGRSRDRGNSSPTKSNSSTNQTVDSSSEEDDPDMISLMGFSGFGTTKGKHVKGSKGGAAKTEKKTEYRQYMNRTKGFNRPLSPSRDK</sequence>
<proteinExistence type="inferred from homology"/>
<feature type="compositionally biased region" description="Basic and acidic residues" evidence="8">
    <location>
        <begin position="18"/>
        <end position="49"/>
    </location>
</feature>
<accession>A0ABP0E5G7</accession>
<evidence type="ECO:0000256" key="6">
    <source>
        <dbReference type="ARBA" id="ARBA00023187"/>
    </source>
</evidence>
<comment type="subcellular location">
    <subcellularLocation>
        <location evidence="2">Nucleus</location>
    </subcellularLocation>
</comment>